<organism evidence="2 3">
    <name type="scientific">Plasmopara halstedii</name>
    <name type="common">Downy mildew of sunflower</name>
    <dbReference type="NCBI Taxonomy" id="4781"/>
    <lineage>
        <taxon>Eukaryota</taxon>
        <taxon>Sar</taxon>
        <taxon>Stramenopiles</taxon>
        <taxon>Oomycota</taxon>
        <taxon>Peronosporomycetes</taxon>
        <taxon>Peronosporales</taxon>
        <taxon>Peronosporaceae</taxon>
        <taxon>Plasmopara</taxon>
    </lineage>
</organism>
<proteinExistence type="predicted"/>
<dbReference type="AlphaFoldDB" id="A0A0P1AS51"/>
<dbReference type="RefSeq" id="XP_024581024.1">
    <property type="nucleotide sequence ID" value="XM_024730781.1"/>
</dbReference>
<keyword evidence="3" id="KW-1185">Reference proteome</keyword>
<dbReference type="OMA" id="CCTDSTA"/>
<sequence>MSNSSTSSSQSNELSATKARQRRLLSLAHGITNLPELIRRRRFGVQVPVNFETVQTTNSRCPCCTHSLAPVKMSIFKAASVLAKKRLRSFKMDTRRCYLCGYLVCIDCWSAEYMERTVGRVVAIVVCTRCHANVQACDYSEVSDSRYHHGPVKVVEDPSDDSAAPLLIDFLQASLMNVSTDHADRAAILSVIRMLLHQNKEYSSDDEDSSDYDDSDHVTMQVLDKFLRNKEQLPDVASCKLTSAEHREYLIDLPVDPSTMVPSSVIPSHDNVRLRLANDKGLLQLAHQLAPLDSSSISIDQVCDVRDLDLLCQLAVRAMDCSNAFVTVMGINHNHVLATTNPGFQHAVVPREQTICQHTIMTTSPFVATHPEADVRFHKIMPVKALSIRFYVGFPVLVSKIDDSGNEFDIPVGTLCCTDSTARGELTRTQYRTMEQLTNTASRLIQLKAKQLQDQTTKLDKRAM</sequence>
<name>A0A0P1AS51_PLAHL</name>
<dbReference type="GeneID" id="36396056"/>
<evidence type="ECO:0000313" key="3">
    <source>
        <dbReference type="Proteomes" id="UP000054928"/>
    </source>
</evidence>
<dbReference type="InterPro" id="IPR003018">
    <property type="entry name" value="GAF"/>
</dbReference>
<dbReference type="EMBL" id="CCYD01001232">
    <property type="protein sequence ID" value="CEG44655.1"/>
    <property type="molecule type" value="Genomic_DNA"/>
</dbReference>
<dbReference type="Proteomes" id="UP000054928">
    <property type="component" value="Unassembled WGS sequence"/>
</dbReference>
<dbReference type="PANTHER" id="PTHR43102:SF2">
    <property type="entry name" value="GAF DOMAIN-CONTAINING PROTEIN"/>
    <property type="match status" value="1"/>
</dbReference>
<evidence type="ECO:0000259" key="1">
    <source>
        <dbReference type="Pfam" id="PF01590"/>
    </source>
</evidence>
<dbReference type="STRING" id="4781.A0A0P1AS51"/>
<dbReference type="InterPro" id="IPR029016">
    <property type="entry name" value="GAF-like_dom_sf"/>
</dbReference>
<feature type="domain" description="GAF" evidence="1">
    <location>
        <begin position="308"/>
        <end position="442"/>
    </location>
</feature>
<dbReference type="SUPFAM" id="SSF55781">
    <property type="entry name" value="GAF domain-like"/>
    <property type="match status" value="1"/>
</dbReference>
<dbReference type="Pfam" id="PF01590">
    <property type="entry name" value="GAF"/>
    <property type="match status" value="1"/>
</dbReference>
<dbReference type="Gene3D" id="3.30.450.40">
    <property type="match status" value="1"/>
</dbReference>
<accession>A0A0P1AS51</accession>
<reference evidence="3" key="1">
    <citation type="submission" date="2014-09" db="EMBL/GenBank/DDBJ databases">
        <authorList>
            <person name="Sharma Rahul"/>
            <person name="Thines Marco"/>
        </authorList>
    </citation>
    <scope>NUCLEOTIDE SEQUENCE [LARGE SCALE GENOMIC DNA]</scope>
</reference>
<dbReference type="OrthoDB" id="21225at2759"/>
<dbReference type="PANTHER" id="PTHR43102">
    <property type="entry name" value="SLR1143 PROTEIN"/>
    <property type="match status" value="1"/>
</dbReference>
<protein>
    <submittedName>
        <fullName evidence="2">GAF domain</fullName>
    </submittedName>
</protein>
<evidence type="ECO:0000313" key="2">
    <source>
        <dbReference type="EMBL" id="CEG44655.1"/>
    </source>
</evidence>